<evidence type="ECO:0000256" key="5">
    <source>
        <dbReference type="SAM" id="MobiDB-lite"/>
    </source>
</evidence>
<feature type="compositionally biased region" description="Polar residues" evidence="5">
    <location>
        <begin position="1380"/>
        <end position="1393"/>
    </location>
</feature>
<organism evidence="7 8">
    <name type="scientific">Plakobranchus ocellatus</name>
    <dbReference type="NCBI Taxonomy" id="259542"/>
    <lineage>
        <taxon>Eukaryota</taxon>
        <taxon>Metazoa</taxon>
        <taxon>Spiralia</taxon>
        <taxon>Lophotrochozoa</taxon>
        <taxon>Mollusca</taxon>
        <taxon>Gastropoda</taxon>
        <taxon>Heterobranchia</taxon>
        <taxon>Euthyneura</taxon>
        <taxon>Panpulmonata</taxon>
        <taxon>Sacoglossa</taxon>
        <taxon>Placobranchoidea</taxon>
        <taxon>Plakobranchidae</taxon>
        <taxon>Plakobranchus</taxon>
    </lineage>
</organism>
<keyword evidence="3" id="KW-0106">Calcium</keyword>
<feature type="domain" description="EF-hand" evidence="6">
    <location>
        <begin position="1067"/>
        <end position="1102"/>
    </location>
</feature>
<dbReference type="FunFam" id="1.10.238.10:FF:000179">
    <property type="entry name" value="EF-hand calcium-binding domain-containing protein 6"/>
    <property type="match status" value="1"/>
</dbReference>
<keyword evidence="2" id="KW-0677">Repeat</keyword>
<comment type="caution">
    <text evidence="7">The sequence shown here is derived from an EMBL/GenBank/DDBJ whole genome shotgun (WGS) entry which is preliminary data.</text>
</comment>
<dbReference type="Gene3D" id="1.10.238.10">
    <property type="entry name" value="EF-hand"/>
    <property type="match status" value="13"/>
</dbReference>
<feature type="domain" description="EF-hand" evidence="6">
    <location>
        <begin position="717"/>
        <end position="752"/>
    </location>
</feature>
<dbReference type="PROSITE" id="PS50222">
    <property type="entry name" value="EF_HAND_2"/>
    <property type="match status" value="9"/>
</dbReference>
<dbReference type="CDD" id="cd00051">
    <property type="entry name" value="EFh"/>
    <property type="match status" value="3"/>
</dbReference>
<dbReference type="EMBL" id="BLXT01000835">
    <property type="protein sequence ID" value="GFN80705.1"/>
    <property type="molecule type" value="Genomic_DNA"/>
</dbReference>
<feature type="domain" description="EF-hand" evidence="6">
    <location>
        <begin position="371"/>
        <end position="406"/>
    </location>
</feature>
<dbReference type="GO" id="GO:0005509">
    <property type="term" value="F:calcium ion binding"/>
    <property type="evidence" value="ECO:0007669"/>
    <property type="project" value="InterPro"/>
</dbReference>
<evidence type="ECO:0000256" key="4">
    <source>
        <dbReference type="SAM" id="Coils"/>
    </source>
</evidence>
<evidence type="ECO:0000256" key="1">
    <source>
        <dbReference type="ARBA" id="ARBA00022553"/>
    </source>
</evidence>
<dbReference type="InterPro" id="IPR015070">
    <property type="entry name" value="EF_hand_DJBP"/>
</dbReference>
<keyword evidence="1" id="KW-0597">Phosphoprotein</keyword>
<dbReference type="Pfam" id="PF08976">
    <property type="entry name" value="EF-hand_11"/>
    <property type="match status" value="3"/>
</dbReference>
<dbReference type="InterPro" id="IPR011992">
    <property type="entry name" value="EF-hand-dom_pair"/>
</dbReference>
<keyword evidence="4" id="KW-0175">Coiled coil</keyword>
<evidence type="ECO:0000259" key="6">
    <source>
        <dbReference type="PROSITE" id="PS50222"/>
    </source>
</evidence>
<dbReference type="PANTHER" id="PTHR20875">
    <property type="entry name" value="EF-HAND CALCIUM-BINDING DOMAIN-CONTAINING PROTEIN 6-RELATED"/>
    <property type="match status" value="1"/>
</dbReference>
<feature type="domain" description="EF-hand" evidence="6">
    <location>
        <begin position="517"/>
        <end position="552"/>
    </location>
</feature>
<protein>
    <submittedName>
        <fullName evidence="7">EF-hand calcium-binding domain-containing protein 6</fullName>
    </submittedName>
</protein>
<feature type="domain" description="EF-hand" evidence="6">
    <location>
        <begin position="1171"/>
        <end position="1206"/>
    </location>
</feature>
<dbReference type="Proteomes" id="UP000735302">
    <property type="component" value="Unassembled WGS sequence"/>
</dbReference>
<dbReference type="InterPro" id="IPR002048">
    <property type="entry name" value="EF_hand_dom"/>
</dbReference>
<accession>A0AAV3Y0F9</accession>
<dbReference type="Pfam" id="PF13499">
    <property type="entry name" value="EF-hand_7"/>
    <property type="match status" value="2"/>
</dbReference>
<dbReference type="PANTHER" id="PTHR20875:SF2">
    <property type="entry name" value="EF-HAND CALCIUM-BINDING DOMAIN-CONTAINING PROTEIN 6"/>
    <property type="match status" value="1"/>
</dbReference>
<dbReference type="FunFam" id="1.10.238.10:FF:000121">
    <property type="entry name" value="EF-hand calcium-binding domain-containing protein 6"/>
    <property type="match status" value="4"/>
</dbReference>
<feature type="domain" description="EF-hand" evidence="6">
    <location>
        <begin position="134"/>
        <end position="169"/>
    </location>
</feature>
<gene>
    <name evidence="7" type="ORF">PoB_000721100</name>
</gene>
<dbReference type="SMART" id="SM00054">
    <property type="entry name" value="EFh"/>
    <property type="match status" value="14"/>
</dbReference>
<feature type="domain" description="EF-hand" evidence="6">
    <location>
        <begin position="1544"/>
        <end position="1579"/>
    </location>
</feature>
<dbReference type="InterPro" id="IPR052603">
    <property type="entry name" value="EFCB6"/>
</dbReference>
<dbReference type="InterPro" id="IPR018247">
    <property type="entry name" value="EF_Hand_1_Ca_BS"/>
</dbReference>
<evidence type="ECO:0000256" key="3">
    <source>
        <dbReference type="ARBA" id="ARBA00022837"/>
    </source>
</evidence>
<reference evidence="7 8" key="1">
    <citation type="journal article" date="2021" name="Elife">
        <title>Chloroplast acquisition without the gene transfer in kleptoplastic sea slugs, Plakobranchus ocellatus.</title>
        <authorList>
            <person name="Maeda T."/>
            <person name="Takahashi S."/>
            <person name="Yoshida T."/>
            <person name="Shimamura S."/>
            <person name="Takaki Y."/>
            <person name="Nagai Y."/>
            <person name="Toyoda A."/>
            <person name="Suzuki Y."/>
            <person name="Arimoto A."/>
            <person name="Ishii H."/>
            <person name="Satoh N."/>
            <person name="Nishiyama T."/>
            <person name="Hasebe M."/>
            <person name="Maruyama T."/>
            <person name="Minagawa J."/>
            <person name="Obokata J."/>
            <person name="Shigenobu S."/>
        </authorList>
    </citation>
    <scope>NUCLEOTIDE SEQUENCE [LARGE SCALE GENOMIC DNA]</scope>
</reference>
<keyword evidence="8" id="KW-1185">Reference proteome</keyword>
<feature type="domain" description="EF-hand" evidence="6">
    <location>
        <begin position="481"/>
        <end position="516"/>
    </location>
</feature>
<dbReference type="SUPFAM" id="SSF47473">
    <property type="entry name" value="EF-hand"/>
    <property type="match status" value="7"/>
</dbReference>
<name>A0AAV3Y0F9_9GAST</name>
<evidence type="ECO:0000256" key="2">
    <source>
        <dbReference type="ARBA" id="ARBA00022737"/>
    </source>
</evidence>
<sequence length="1611" mass="185871">MVAPLPLTTKAAHGNDPKSIEQSKQLCLEWALFPCVEKAVCKDKDTRTSPVVRMASAMVGMRPESQGVQFTARPALRTRDSLNPSRASSRIGRSSSVGSMGLLGGEGGDFVAQSTNASMSIIEVEAALREKARNKFDNLRQAFKMYDVDENETVTRGEFRRVLESYCMPLTTEQFDAIAAKVGSSNNKSTINYVDFLTKFHGGDATNRLRTVRSGPPAPREVNMDMIEKLLRDRINANFRAVVRGLQLFDYNMDGKVQRHELRRVLENYCFKFTDQQYEKLWLRYDFHHTGLVNYRDFLKRLGVNVKNSSMPPSSNTAGGALKWPGINSAPSNVSKVASRELKTQQKEDAKLLKSLTFEQIEIEFRKRMRSNYLKLKKAFMTFDRHLDGFIEIGDLRSILNSFALPMSDQLFMQLMERCGVKASGRVAWEIFLENFQNPVTVGNGQTLPIRNNHRIHPIMETQRVVDWDTIWNQLYRRVQSHFNSLKEAFLQMDKNRDGRVTKKEFRELIEKFTFRLDDRQFKELMSRVDPDHNSRVDYHTFLRLFEEKETKEGHKWLRSVHKYNDKPKPAVLAWETVEDLLREKITYYWKDVSDWLTYHDRKGEGYLSKGVLKKILDMQVLPISKEHFENLVSRCQDFQGGKVNYMEFIQLLGVDVSPGDVTGLSTQIMHGNHQAEMRRQADLLNRHDQMAMSQCVRTSEMTADEVIARFKDKMAQLSPALRKAFLTYDKQNKGRITRNQFRAVLSDLGIMMSNEQFQELMARLNVTNGHMQYMDFIMNFGDPRPGEPEGPLGGVPHPDNHKVNPIRGDEHGMTALEVESKLRQKLRENFTTLRGAFYKFDDTHRGCVDKASFRRMLDSFLIRPSAGEFEKVCTRLGLTEKGARLSYLQFLEKFEVRDTAEGHKWLDSDHRFNDTFPPRPLTAEEAHTQLALRAHRQWKDLSKAFRTMDSKGNGIITRQELRETLNRFMIPMEQEEFKKLWARLDEGSKGFLSHQDFLQRLGAPEYAPADDEGPSSDIIGGNYRFLDLHNRLQQGRHEDITWNQANLTVNMPAAMVERQLRDKIRDSYSDFYTAFRKYDTRRTGFLTCDDIQKVLTEQNFFINDDQFFALMDRIGLVTDRSRINYAEFLNAFEDGRKSSYGRQPQDIKIEEFQNLSPQEAEKKLRKKLEANIDDVTKALSAFDKDGSGRVPVPEFRRVLDMFCFILSEPQWRHLKSGLTIGADLCVDYNDFLASFVQGEADILNNEYLQSLSNAFPPGPAPLVSVDEVGERVHEAIVAHYHNILRDFESIDYARIGSVTAEDLRDVLARHVMRLNDDQFARLWAVCPVNEYGNVEYKQFLKAFSEDMPILLSESAQVNPPGPGRAPGQLTGGGMELKRPSTSLSQRPASRVSNRPLSRLSRASSRSGRAATPLVNAESAEKQVKDTVFRYWREMQRRCRDMDVENTGTISVHQFGDLLAQYGLLLPPSDFNDLVTKYDINENGRFCYADFIRHFMLSVKPGENKVLTSREKMPSKKLYHPNGTIEEEPGANDAMRRVQDCVGQNWKEMRREFRNADSESRGCVSSEEFHKILRQFNINLTEAEFQQLQDRYDKNFTDWINYNDFLKQHLH</sequence>
<dbReference type="PROSITE" id="PS00018">
    <property type="entry name" value="EF_HAND_1"/>
    <property type="match status" value="2"/>
</dbReference>
<evidence type="ECO:0000313" key="7">
    <source>
        <dbReference type="EMBL" id="GFN80705.1"/>
    </source>
</evidence>
<feature type="coiled-coil region" evidence="4">
    <location>
        <begin position="1159"/>
        <end position="1186"/>
    </location>
</feature>
<evidence type="ECO:0000313" key="8">
    <source>
        <dbReference type="Proteomes" id="UP000735302"/>
    </source>
</evidence>
<feature type="region of interest" description="Disordered" evidence="5">
    <location>
        <begin position="1354"/>
        <end position="1417"/>
    </location>
</feature>
<proteinExistence type="predicted"/>
<feature type="domain" description="EF-hand" evidence="6">
    <location>
        <begin position="937"/>
        <end position="972"/>
    </location>
</feature>
<feature type="compositionally biased region" description="Low complexity" evidence="5">
    <location>
        <begin position="1395"/>
        <end position="1411"/>
    </location>
</feature>